<gene>
    <name evidence="1" type="ORF">DCF82_04280</name>
</gene>
<proteinExistence type="predicted"/>
<sequence>MSSLKLRLQEEGIESTMLDDLVHDAASRRASAINNDGMSSQLEYLEQCGVSDQEIADELGVSL</sequence>
<protein>
    <submittedName>
        <fullName evidence="1">Uncharacterized protein</fullName>
    </submittedName>
</protein>
<comment type="caution">
    <text evidence="1">The sequence shown here is derived from an EMBL/GenBank/DDBJ whole genome shotgun (WGS) entry which is preliminary data.</text>
</comment>
<dbReference type="EMBL" id="DLYI01000049">
    <property type="protein sequence ID" value="HAC27026.1"/>
    <property type="molecule type" value="Genomic_DNA"/>
</dbReference>
<reference evidence="1 2" key="1">
    <citation type="journal article" date="2018" name="Nat. Biotechnol.">
        <title>A standardized bacterial taxonomy based on genome phylogeny substantially revises the tree of life.</title>
        <authorList>
            <person name="Parks D.H."/>
            <person name="Chuvochina M."/>
            <person name="Waite D.W."/>
            <person name="Rinke C."/>
            <person name="Skarshewski A."/>
            <person name="Chaumeil P.A."/>
            <person name="Hugenholtz P."/>
        </authorList>
    </citation>
    <scope>NUCLEOTIDE SEQUENCE [LARGE SCALE GENOMIC DNA]</scope>
    <source>
        <strain evidence="1">UBA9049</strain>
    </source>
</reference>
<accession>A0A3B8WCN6</accession>
<dbReference type="Proteomes" id="UP000261325">
    <property type="component" value="Unassembled WGS sequence"/>
</dbReference>
<name>A0A3B8WCN6_MARNT</name>
<dbReference type="AlphaFoldDB" id="A0A3B8WCN6"/>
<organism evidence="1 2">
    <name type="scientific">Marinobacter nauticus</name>
    <name type="common">Marinobacter hydrocarbonoclasticus</name>
    <name type="synonym">Marinobacter aquaeolei</name>
    <dbReference type="NCBI Taxonomy" id="2743"/>
    <lineage>
        <taxon>Bacteria</taxon>
        <taxon>Pseudomonadati</taxon>
        <taxon>Pseudomonadota</taxon>
        <taxon>Gammaproteobacteria</taxon>
        <taxon>Pseudomonadales</taxon>
        <taxon>Marinobacteraceae</taxon>
        <taxon>Marinobacter</taxon>
    </lineage>
</organism>
<evidence type="ECO:0000313" key="1">
    <source>
        <dbReference type="EMBL" id="HAC27026.1"/>
    </source>
</evidence>
<evidence type="ECO:0000313" key="2">
    <source>
        <dbReference type="Proteomes" id="UP000261325"/>
    </source>
</evidence>